<organism evidence="1 2">
    <name type="scientific">Parendozoicomonas callyspongiae</name>
    <dbReference type="NCBI Taxonomy" id="2942213"/>
    <lineage>
        <taxon>Bacteria</taxon>
        <taxon>Pseudomonadati</taxon>
        <taxon>Pseudomonadota</taxon>
        <taxon>Gammaproteobacteria</taxon>
        <taxon>Oceanospirillales</taxon>
        <taxon>Endozoicomonadaceae</taxon>
        <taxon>Parendozoicomonas</taxon>
    </lineage>
</organism>
<keyword evidence="2" id="KW-1185">Reference proteome</keyword>
<name>A0ABT0PJ90_9GAMM</name>
<evidence type="ECO:0008006" key="3">
    <source>
        <dbReference type="Google" id="ProtNLM"/>
    </source>
</evidence>
<protein>
    <recommendedName>
        <fullName evidence="3">Lipoprotein</fullName>
    </recommendedName>
</protein>
<proteinExistence type="predicted"/>
<dbReference type="EMBL" id="JAMFLX010000025">
    <property type="protein sequence ID" value="MCL6271457.1"/>
    <property type="molecule type" value="Genomic_DNA"/>
</dbReference>
<accession>A0ABT0PJ90</accession>
<reference evidence="1 2" key="1">
    <citation type="submission" date="2022-05" db="EMBL/GenBank/DDBJ databases">
        <authorList>
            <person name="Park J.-S."/>
        </authorList>
    </citation>
    <scope>NUCLEOTIDE SEQUENCE [LARGE SCALE GENOMIC DNA]</scope>
    <source>
        <strain evidence="1 2">2012CJ34-2</strain>
    </source>
</reference>
<evidence type="ECO:0000313" key="1">
    <source>
        <dbReference type="EMBL" id="MCL6271457.1"/>
    </source>
</evidence>
<dbReference type="RefSeq" id="WP_249701070.1">
    <property type="nucleotide sequence ID" value="NZ_JAMFLX010000025.1"/>
</dbReference>
<evidence type="ECO:0000313" key="2">
    <source>
        <dbReference type="Proteomes" id="UP001203338"/>
    </source>
</evidence>
<dbReference type="Proteomes" id="UP001203338">
    <property type="component" value="Unassembled WGS sequence"/>
</dbReference>
<gene>
    <name evidence="1" type="ORF">M3P05_16165</name>
</gene>
<sequence>MMVKPVFIAAAVVVSGLLSGCYGRFEPYQETYIQVSTKKVIVPQCKPYDTASIEAAEKDCFVESARFQMMVNPEKVLKGN</sequence>
<dbReference type="PROSITE" id="PS51257">
    <property type="entry name" value="PROKAR_LIPOPROTEIN"/>
    <property type="match status" value="1"/>
</dbReference>
<comment type="caution">
    <text evidence="1">The sequence shown here is derived from an EMBL/GenBank/DDBJ whole genome shotgun (WGS) entry which is preliminary data.</text>
</comment>